<dbReference type="InterPro" id="IPR036653">
    <property type="entry name" value="CinA-like_C"/>
</dbReference>
<proteinExistence type="predicted"/>
<dbReference type="RefSeq" id="WP_196287670.1">
    <property type="nucleotide sequence ID" value="NZ_JADQDP010000004.1"/>
</dbReference>
<dbReference type="SUPFAM" id="SSF142433">
    <property type="entry name" value="CinA-like"/>
    <property type="match status" value="1"/>
</dbReference>
<dbReference type="Proteomes" id="UP000645610">
    <property type="component" value="Unassembled WGS sequence"/>
</dbReference>
<dbReference type="EMBL" id="JADQDP010000004">
    <property type="protein sequence ID" value="MBF9143308.1"/>
    <property type="molecule type" value="Genomic_DNA"/>
</dbReference>
<protein>
    <submittedName>
        <fullName evidence="3">CinA family protein</fullName>
    </submittedName>
</protein>
<name>A0A931FKP7_9BACT</name>
<evidence type="ECO:0000313" key="3">
    <source>
        <dbReference type="EMBL" id="MBF9143308.1"/>
    </source>
</evidence>
<dbReference type="Gene3D" id="3.90.950.20">
    <property type="entry name" value="CinA-like"/>
    <property type="match status" value="1"/>
</dbReference>
<evidence type="ECO:0000256" key="1">
    <source>
        <dbReference type="SAM" id="MobiDB-lite"/>
    </source>
</evidence>
<comment type="caution">
    <text evidence="3">The sequence shown here is derived from an EMBL/GenBank/DDBJ whole genome shotgun (WGS) entry which is preliminary data.</text>
</comment>
<feature type="region of interest" description="Disordered" evidence="1">
    <location>
        <begin position="165"/>
        <end position="185"/>
    </location>
</feature>
<evidence type="ECO:0000259" key="2">
    <source>
        <dbReference type="Pfam" id="PF02464"/>
    </source>
</evidence>
<feature type="domain" description="CinA C-terminal" evidence="2">
    <location>
        <begin position="9"/>
        <end position="157"/>
    </location>
</feature>
<dbReference type="NCBIfam" id="TIGR00199">
    <property type="entry name" value="PncC_domain"/>
    <property type="match status" value="1"/>
</dbReference>
<accession>A0A931FKP7</accession>
<reference evidence="3 4" key="1">
    <citation type="submission" date="2020-11" db="EMBL/GenBank/DDBJ databases">
        <authorList>
            <person name="Kim M.K."/>
        </authorList>
    </citation>
    <scope>NUCLEOTIDE SEQUENCE [LARGE SCALE GENOMIC DNA]</scope>
    <source>
        <strain evidence="3 4">BT439</strain>
    </source>
</reference>
<evidence type="ECO:0000313" key="4">
    <source>
        <dbReference type="Proteomes" id="UP000645610"/>
    </source>
</evidence>
<gene>
    <name evidence="3" type="ORF">I2I01_16800</name>
</gene>
<sequence>MKKPDIEGLVQQFLQQKLTLALAESCTCGLAAAQMAAATGVSEVLLGSVVTYHTDAKQKLLGVKKETLATYSAESQQTTNEMALGLHRNLPAADVCVAVTGLCGEGASATPDKPVGTTFVTILLDGHAHEYRVELTGDADSLRQQAAAFIYEKLSELLERRKEAAVAAQPSSVRSKAGATTHPGD</sequence>
<dbReference type="Pfam" id="PF02464">
    <property type="entry name" value="CinA"/>
    <property type="match status" value="1"/>
</dbReference>
<dbReference type="InterPro" id="IPR008136">
    <property type="entry name" value="CinA_C"/>
</dbReference>
<organism evidence="3 4">
    <name type="scientific">Hymenobacter properus</name>
    <dbReference type="NCBI Taxonomy" id="2791026"/>
    <lineage>
        <taxon>Bacteria</taxon>
        <taxon>Pseudomonadati</taxon>
        <taxon>Bacteroidota</taxon>
        <taxon>Cytophagia</taxon>
        <taxon>Cytophagales</taxon>
        <taxon>Hymenobacteraceae</taxon>
        <taxon>Hymenobacter</taxon>
    </lineage>
</organism>
<keyword evidence="4" id="KW-1185">Reference proteome</keyword>
<dbReference type="AlphaFoldDB" id="A0A931FKP7"/>